<organism evidence="1 2">
    <name type="scientific">Cystoisospora suis</name>
    <dbReference type="NCBI Taxonomy" id="483139"/>
    <lineage>
        <taxon>Eukaryota</taxon>
        <taxon>Sar</taxon>
        <taxon>Alveolata</taxon>
        <taxon>Apicomplexa</taxon>
        <taxon>Conoidasida</taxon>
        <taxon>Coccidia</taxon>
        <taxon>Eucoccidiorida</taxon>
        <taxon>Eimeriorina</taxon>
        <taxon>Sarcocystidae</taxon>
        <taxon>Cystoisospora</taxon>
    </lineage>
</organism>
<reference evidence="1 2" key="1">
    <citation type="journal article" date="2017" name="Int. J. Parasitol.">
        <title>The genome of the protozoan parasite Cystoisospora suis and a reverse vaccinology approach to identify vaccine candidates.</title>
        <authorList>
            <person name="Palmieri N."/>
            <person name="Shrestha A."/>
            <person name="Ruttkowski B."/>
            <person name="Beck T."/>
            <person name="Vogl C."/>
            <person name="Tomley F."/>
            <person name="Blake D.P."/>
            <person name="Joachim A."/>
        </authorList>
    </citation>
    <scope>NUCLEOTIDE SEQUENCE [LARGE SCALE GENOMIC DNA]</scope>
    <source>
        <strain evidence="1 2">Wien I</strain>
    </source>
</reference>
<proteinExistence type="predicted"/>
<dbReference type="VEuPathDB" id="ToxoDB:CSUI_007428"/>
<comment type="caution">
    <text evidence="1">The sequence shown here is derived from an EMBL/GenBank/DDBJ whole genome shotgun (WGS) entry which is preliminary data.</text>
</comment>
<dbReference type="RefSeq" id="XP_067920450.1">
    <property type="nucleotide sequence ID" value="XM_068067573.1"/>
</dbReference>
<evidence type="ECO:0000313" key="2">
    <source>
        <dbReference type="Proteomes" id="UP000221165"/>
    </source>
</evidence>
<dbReference type="AlphaFoldDB" id="A0A2C6KQM8"/>
<gene>
    <name evidence="1" type="ORF">CSUI_007428</name>
</gene>
<evidence type="ECO:0000313" key="1">
    <source>
        <dbReference type="EMBL" id="PHJ18744.1"/>
    </source>
</evidence>
<dbReference type="EMBL" id="MIGC01003923">
    <property type="protein sequence ID" value="PHJ18744.1"/>
    <property type="molecule type" value="Genomic_DNA"/>
</dbReference>
<sequence length="114" mass="13485">MFDRRELYRYSGGYQGPQTSLWFFLCCQKHRLLVRCGSCFHPVKPAARLIERRAGIFLWQESLSTRCPVPKLNQKIKVPFVRWLSADRYTYEERRASYLARGTLFSEAKCSAFH</sequence>
<name>A0A2C6KQM8_9APIC</name>
<dbReference type="Proteomes" id="UP000221165">
    <property type="component" value="Unassembled WGS sequence"/>
</dbReference>
<accession>A0A2C6KQM8</accession>
<dbReference type="GeneID" id="94430784"/>
<keyword evidence="2" id="KW-1185">Reference proteome</keyword>
<protein>
    <submittedName>
        <fullName evidence="1">Uncharacterized protein</fullName>
    </submittedName>
</protein>